<reference evidence="9 10" key="1">
    <citation type="journal article" date="2022" name="Int. J. Syst. Evol. Microbiol.">
        <title>Noviherbaspirillum aridicola sp. nov., isolated from an arid soil in Pakistan.</title>
        <authorList>
            <person name="Khan I.U."/>
            <person name="Saqib M."/>
            <person name="Amin A."/>
            <person name="Hussain F."/>
            <person name="Li L."/>
            <person name="Liu Y.H."/>
            <person name="Fang B.Z."/>
            <person name="Ahmed I."/>
            <person name="Li W.J."/>
        </authorList>
    </citation>
    <scope>NUCLEOTIDE SEQUENCE [LARGE SCALE GENOMIC DNA]</scope>
    <source>
        <strain evidence="9 10">NCCP-691</strain>
    </source>
</reference>
<comment type="subcellular location">
    <subcellularLocation>
        <location evidence="1">Cell membrane</location>
        <topology evidence="1">Multi-pass membrane protein</topology>
    </subcellularLocation>
    <subcellularLocation>
        <location evidence="8">Membrane</location>
        <topology evidence="8">Multi-pass membrane protein</topology>
    </subcellularLocation>
</comment>
<keyword evidence="6 8" id="KW-1133">Transmembrane helix</keyword>
<dbReference type="InterPro" id="IPR004488">
    <property type="entry name" value="Mg/Co-transport_prot_CorA"/>
</dbReference>
<name>A0ABQ4PZB8_9BURK</name>
<dbReference type="Gene3D" id="3.30.460.20">
    <property type="entry name" value="CorA soluble domain-like"/>
    <property type="match status" value="1"/>
</dbReference>
<keyword evidence="4 8" id="KW-1003">Cell membrane</keyword>
<evidence type="ECO:0000256" key="5">
    <source>
        <dbReference type="ARBA" id="ARBA00022692"/>
    </source>
</evidence>
<evidence type="ECO:0000256" key="8">
    <source>
        <dbReference type="RuleBase" id="RU362010"/>
    </source>
</evidence>
<proteinExistence type="inferred from homology"/>
<keyword evidence="8" id="KW-0460">Magnesium</keyword>
<evidence type="ECO:0000313" key="9">
    <source>
        <dbReference type="EMBL" id="GIZ50147.1"/>
    </source>
</evidence>
<dbReference type="RefSeq" id="WP_220806334.1">
    <property type="nucleotide sequence ID" value="NZ_BPMK01000001.1"/>
</dbReference>
<evidence type="ECO:0000256" key="6">
    <source>
        <dbReference type="ARBA" id="ARBA00022989"/>
    </source>
</evidence>
<dbReference type="Pfam" id="PF01544">
    <property type="entry name" value="CorA"/>
    <property type="match status" value="1"/>
</dbReference>
<keyword evidence="3 8" id="KW-0813">Transport</keyword>
<sequence>MSSPSAIVNCSAYRQGRKLRDLSAEEISDVLGDRETFVWVGLHDPEQAQLRQMQEEFHLHELAIEDASNAHQRPKLEEYGDSLFLVLHTAHLENGRIEVGETHIFVGQQFVVTVRHGPSSSYSGVRERVEAMPERLARGPGFVLYAIADFIVDQYRPCMDDLRARFTRLERQLFVPRQTDDGLESFYLLKNELLKLQAAATPMIDICNQLLRFHGYLIPRETRVYYRDILDHVERITQDADRMREMINAAMQVALAQITIRQNEVVKRLAGWAGILAVPTMVFSLYGMNFKFMPELEWQWSYPLLMSGLAGACVLLHRRLKRIGWL</sequence>
<comment type="caution">
    <text evidence="9">The sequence shown here is derived from an EMBL/GenBank/DDBJ whole genome shotgun (WGS) entry which is preliminary data.</text>
</comment>
<dbReference type="PANTHER" id="PTHR46494">
    <property type="entry name" value="CORA FAMILY METAL ION TRANSPORTER (EUROFUNG)"/>
    <property type="match status" value="1"/>
</dbReference>
<dbReference type="CDD" id="cd12830">
    <property type="entry name" value="MtCorA-like"/>
    <property type="match status" value="1"/>
</dbReference>
<accession>A0ABQ4PZB8</accession>
<dbReference type="Proteomes" id="UP000887222">
    <property type="component" value="Unassembled WGS sequence"/>
</dbReference>
<evidence type="ECO:0000313" key="10">
    <source>
        <dbReference type="Proteomes" id="UP000887222"/>
    </source>
</evidence>
<feature type="transmembrane region" description="Helical" evidence="8">
    <location>
        <begin position="300"/>
        <end position="317"/>
    </location>
</feature>
<dbReference type="EMBL" id="BPMK01000001">
    <property type="protein sequence ID" value="GIZ50147.1"/>
    <property type="molecule type" value="Genomic_DNA"/>
</dbReference>
<dbReference type="InterPro" id="IPR045863">
    <property type="entry name" value="CorA_TM1_TM2"/>
</dbReference>
<dbReference type="Gene3D" id="1.20.58.340">
    <property type="entry name" value="Magnesium transport protein CorA, transmembrane region"/>
    <property type="match status" value="2"/>
</dbReference>
<gene>
    <name evidence="9" type="primary">corA_1</name>
    <name evidence="8" type="synonym">corA</name>
    <name evidence="9" type="ORF">NCCP691_01610</name>
</gene>
<feature type="transmembrane region" description="Helical" evidence="8">
    <location>
        <begin position="269"/>
        <end position="288"/>
    </location>
</feature>
<keyword evidence="7 8" id="KW-0472">Membrane</keyword>
<dbReference type="SUPFAM" id="SSF143865">
    <property type="entry name" value="CorA soluble domain-like"/>
    <property type="match status" value="1"/>
</dbReference>
<evidence type="ECO:0000256" key="4">
    <source>
        <dbReference type="ARBA" id="ARBA00022475"/>
    </source>
</evidence>
<evidence type="ECO:0000256" key="2">
    <source>
        <dbReference type="ARBA" id="ARBA00009765"/>
    </source>
</evidence>
<dbReference type="SUPFAM" id="SSF144083">
    <property type="entry name" value="Magnesium transport protein CorA, transmembrane region"/>
    <property type="match status" value="1"/>
</dbReference>
<keyword evidence="8" id="KW-0406">Ion transport</keyword>
<dbReference type="NCBIfam" id="TIGR00383">
    <property type="entry name" value="corA"/>
    <property type="match status" value="1"/>
</dbReference>
<dbReference type="InterPro" id="IPR002523">
    <property type="entry name" value="MgTranspt_CorA/ZnTranspt_ZntB"/>
</dbReference>
<dbReference type="InterPro" id="IPR045861">
    <property type="entry name" value="CorA_cytoplasmic_dom"/>
</dbReference>
<comment type="function">
    <text evidence="8">Mediates influx of magnesium ions.</text>
</comment>
<keyword evidence="5 8" id="KW-0812">Transmembrane</keyword>
<evidence type="ECO:0000256" key="1">
    <source>
        <dbReference type="ARBA" id="ARBA00004651"/>
    </source>
</evidence>
<dbReference type="PANTHER" id="PTHR46494:SF1">
    <property type="entry name" value="CORA FAMILY METAL ION TRANSPORTER (EUROFUNG)"/>
    <property type="match status" value="1"/>
</dbReference>
<organism evidence="9 10">
    <name type="scientific">Noviherbaspirillum aridicola</name>
    <dbReference type="NCBI Taxonomy" id="2849687"/>
    <lineage>
        <taxon>Bacteria</taxon>
        <taxon>Pseudomonadati</taxon>
        <taxon>Pseudomonadota</taxon>
        <taxon>Betaproteobacteria</taxon>
        <taxon>Burkholderiales</taxon>
        <taxon>Oxalobacteraceae</taxon>
        <taxon>Noviherbaspirillum</taxon>
    </lineage>
</organism>
<evidence type="ECO:0000256" key="3">
    <source>
        <dbReference type="ARBA" id="ARBA00022448"/>
    </source>
</evidence>
<comment type="similarity">
    <text evidence="2 8">Belongs to the CorA metal ion transporter (MIT) (TC 1.A.35) family.</text>
</comment>
<evidence type="ECO:0000256" key="7">
    <source>
        <dbReference type="ARBA" id="ARBA00023136"/>
    </source>
</evidence>
<keyword evidence="10" id="KW-1185">Reference proteome</keyword>
<protein>
    <recommendedName>
        <fullName evidence="8">Magnesium transport protein CorA</fullName>
    </recommendedName>
</protein>